<dbReference type="Gene3D" id="3.30.70.1200">
    <property type="entry name" value="Crispr-associated protein, domain 1"/>
    <property type="match status" value="1"/>
</dbReference>
<feature type="region of interest" description="Disordered" evidence="1">
    <location>
        <begin position="101"/>
        <end position="120"/>
    </location>
</feature>
<dbReference type="CDD" id="cd09727">
    <property type="entry name" value="Cas6_I-E"/>
    <property type="match status" value="1"/>
</dbReference>
<dbReference type="EMBL" id="JAETWB010000068">
    <property type="protein sequence ID" value="MBL6082425.1"/>
    <property type="molecule type" value="Genomic_DNA"/>
</dbReference>
<comment type="caution">
    <text evidence="2">The sequence shown here is derived from an EMBL/GenBank/DDBJ whole genome shotgun (WGS) entry which is preliminary data.</text>
</comment>
<dbReference type="NCBIfam" id="TIGR01907">
    <property type="entry name" value="casE_Cse3"/>
    <property type="match status" value="1"/>
</dbReference>
<evidence type="ECO:0000256" key="1">
    <source>
        <dbReference type="SAM" id="MobiDB-lite"/>
    </source>
</evidence>
<gene>
    <name evidence="2" type="primary">cas6e</name>
    <name evidence="2" type="ORF">JMJ56_31140</name>
</gene>
<dbReference type="Pfam" id="PF08798">
    <property type="entry name" value="CRISPR_assoc"/>
    <property type="match status" value="1"/>
</dbReference>
<sequence length="230" mass="25512">MTLYLNRATLRPEAERDILAAVLATGDVAGGSGHKLIWALHTDGPDRERDFLWRDAGSGTYFTLSRRPPEAGQRLFTVQSREMNLPVQRGSRLRFTLRANPVSAEPAPPKGSGGPRRGRRHDIVTKTLLPQRGAEPGTIDYDAVALAAARDWMERRGRDAGFSLTKDFVVEGRDWVSIRRRRQRPIEIGVMDLAGVLELTDPEVFMQALGAGFGRSKAFGYGLMMVRPAE</sequence>
<evidence type="ECO:0000313" key="3">
    <source>
        <dbReference type="Proteomes" id="UP000660885"/>
    </source>
</evidence>
<dbReference type="SUPFAM" id="SSF117987">
    <property type="entry name" value="CRISPR-associated protein"/>
    <property type="match status" value="1"/>
</dbReference>
<proteinExistence type="predicted"/>
<organism evidence="2 3">
    <name type="scientific">Belnapia arida</name>
    <dbReference type="NCBI Taxonomy" id="2804533"/>
    <lineage>
        <taxon>Bacteria</taxon>
        <taxon>Pseudomonadati</taxon>
        <taxon>Pseudomonadota</taxon>
        <taxon>Alphaproteobacteria</taxon>
        <taxon>Acetobacterales</taxon>
        <taxon>Roseomonadaceae</taxon>
        <taxon>Belnapia</taxon>
    </lineage>
</organism>
<dbReference type="SMART" id="SM01101">
    <property type="entry name" value="CRISPR_assoc"/>
    <property type="match status" value="1"/>
</dbReference>
<dbReference type="RefSeq" id="WP_202835697.1">
    <property type="nucleotide sequence ID" value="NZ_JAETWB010000068.1"/>
</dbReference>
<dbReference type="Proteomes" id="UP000660885">
    <property type="component" value="Unassembled WGS sequence"/>
</dbReference>
<accession>A0ABS1UD35</accession>
<keyword evidence="3" id="KW-1185">Reference proteome</keyword>
<reference evidence="2 3" key="1">
    <citation type="submission" date="2021-01" db="EMBL/GenBank/DDBJ databases">
        <title>Belnapia mucosa sp. nov. and Belnapia arida sp. nov., isolated from the Tabernas Desert (Almeria, Spain).</title>
        <authorList>
            <person name="Molina-Menor E."/>
            <person name="Vidal-Verdu A."/>
            <person name="Calonge A."/>
            <person name="Satari L."/>
            <person name="Pereto J."/>
            <person name="Porcar M."/>
        </authorList>
    </citation>
    <scope>NUCLEOTIDE SEQUENCE [LARGE SCALE GENOMIC DNA]</scope>
    <source>
        <strain evidence="2 3">T18</strain>
    </source>
</reference>
<dbReference type="InterPro" id="IPR010179">
    <property type="entry name" value="CRISPR-assoc_prot_Cse3"/>
</dbReference>
<evidence type="ECO:0000313" key="2">
    <source>
        <dbReference type="EMBL" id="MBL6082425.1"/>
    </source>
</evidence>
<protein>
    <submittedName>
        <fullName evidence="2">Type I-E CRISPR-associated protein Cas6/Cse3/CasE</fullName>
    </submittedName>
</protein>
<dbReference type="Gene3D" id="3.30.70.1210">
    <property type="entry name" value="Crispr-associated protein, domain 2"/>
    <property type="match status" value="1"/>
</dbReference>
<name>A0ABS1UD35_9PROT</name>